<dbReference type="Pfam" id="PF05827">
    <property type="entry name" value="VAS1_LD"/>
    <property type="match status" value="1"/>
</dbReference>
<reference evidence="10" key="1">
    <citation type="submission" date="2020-04" db="EMBL/GenBank/DDBJ databases">
        <authorList>
            <person name="Neveu A P."/>
        </authorList>
    </citation>
    <scope>NUCLEOTIDE SEQUENCE</scope>
    <source>
        <tissue evidence="10">Whole embryo</tissue>
    </source>
</reference>
<dbReference type="Gene3D" id="2.40.160.110">
    <property type="match status" value="1"/>
</dbReference>
<dbReference type="PANTHER" id="PTHR12471">
    <property type="entry name" value="VACUOLAR ATP SYNTHASE SUBUNIT S1"/>
    <property type="match status" value="1"/>
</dbReference>
<keyword evidence="4 6" id="KW-1133">Transmembrane helix</keyword>
<keyword evidence="5 6" id="KW-0472">Membrane</keyword>
<feature type="chain" id="PRO_5026258238" evidence="7">
    <location>
        <begin position="23"/>
        <end position="428"/>
    </location>
</feature>
<sequence length="428" mass="47147">MLPIKVGFSVLLCLSLAVTSLASEFVPLLLWTNTKYTSCQNGGSFRPGETFSSVFSKNYLECLQQTHPSNVFIFAYDRLSIEDFTLFGSSKEQAFHNIHKYVEKYNTSLVVPSIEPANIIDDLTDAFHQTFSESNIQIDTFHSIDRSTPSATAKGLMELDAKIKQTLDAVDGSYIAIVTSENVVDQDSLQTGHGMGRHLLAVEEIINGTTYLIGNCTYMAYKTLTLFVGTEKSSLVASSKATFVAETCAPKNSTNGTNIAEMTYTPTNSSSITGNVTVRFEFVTAFYPVSAMQWWNLADVTVTYTSGGTTKTQRLNRRSFNSTITAPIDWSFVCQAPENISFIGNTSATQVSLQFNHVQMQSFGVANNTFSRALDCEGWFTGPIWMGLLVGLLVIVMLFYGLAMLSQVTTMDRFDDPKGKTITVPQVD</sequence>
<accession>A0A6F9DI00</accession>
<protein>
    <submittedName>
        <fullName evidence="10">Uncharacterized protein LOC101242403</fullName>
    </submittedName>
</protein>
<proteinExistence type="evidence at transcript level"/>
<dbReference type="InterPro" id="IPR046755">
    <property type="entry name" value="VAS1_LD"/>
</dbReference>
<dbReference type="EMBL" id="LR787225">
    <property type="protein sequence ID" value="CAB3263087.1"/>
    <property type="molecule type" value="mRNA"/>
</dbReference>
<name>A0A6F9DI00_9ASCI</name>
<keyword evidence="7" id="KW-0732">Signal</keyword>
<evidence type="ECO:0000256" key="5">
    <source>
        <dbReference type="ARBA" id="ARBA00023136"/>
    </source>
</evidence>
<dbReference type="InterPro" id="IPR046756">
    <property type="entry name" value="VAS1/VOA1_TM"/>
</dbReference>
<feature type="domain" description="V-type proton ATPase subunit S1/VOA1 transmembrane" evidence="9">
    <location>
        <begin position="378"/>
        <end position="416"/>
    </location>
</feature>
<evidence type="ECO:0000313" key="10">
    <source>
        <dbReference type="EMBL" id="CAB3263087.1"/>
    </source>
</evidence>
<feature type="domain" description="V-type proton ATPase subunit S1 luminal" evidence="8">
    <location>
        <begin position="216"/>
        <end position="363"/>
    </location>
</feature>
<keyword evidence="3 6" id="KW-0812">Transmembrane</keyword>
<evidence type="ECO:0000256" key="1">
    <source>
        <dbReference type="ARBA" id="ARBA00004167"/>
    </source>
</evidence>
<dbReference type="PANTHER" id="PTHR12471:SF7">
    <property type="entry name" value="V-TYPE PROTON ATPASE SUBUNIT S1"/>
    <property type="match status" value="1"/>
</dbReference>
<dbReference type="GO" id="GO:0033176">
    <property type="term" value="C:proton-transporting V-type ATPase complex"/>
    <property type="evidence" value="ECO:0007669"/>
    <property type="project" value="TreeGrafter"/>
</dbReference>
<evidence type="ECO:0000256" key="6">
    <source>
        <dbReference type="SAM" id="Phobius"/>
    </source>
</evidence>
<evidence type="ECO:0000256" key="7">
    <source>
        <dbReference type="SAM" id="SignalP"/>
    </source>
</evidence>
<comment type="subcellular location">
    <subcellularLocation>
        <location evidence="1">Membrane</location>
        <topology evidence="1">Single-pass membrane protein</topology>
    </subcellularLocation>
</comment>
<dbReference type="GO" id="GO:0001671">
    <property type="term" value="F:ATPase activator activity"/>
    <property type="evidence" value="ECO:0007669"/>
    <property type="project" value="TreeGrafter"/>
</dbReference>
<dbReference type="AlphaFoldDB" id="A0A6F9DI00"/>
<dbReference type="Pfam" id="PF20520">
    <property type="entry name" value="Ac45-VOA1_TM"/>
    <property type="match status" value="1"/>
</dbReference>
<dbReference type="InterPro" id="IPR008388">
    <property type="entry name" value="Ac45_acc_su"/>
</dbReference>
<gene>
    <name evidence="10" type="primary">LOC101242403</name>
</gene>
<evidence type="ECO:0000259" key="8">
    <source>
        <dbReference type="Pfam" id="PF05827"/>
    </source>
</evidence>
<evidence type="ECO:0000259" key="9">
    <source>
        <dbReference type="Pfam" id="PF20520"/>
    </source>
</evidence>
<evidence type="ECO:0000256" key="4">
    <source>
        <dbReference type="ARBA" id="ARBA00022989"/>
    </source>
</evidence>
<evidence type="ECO:0000256" key="3">
    <source>
        <dbReference type="ARBA" id="ARBA00022692"/>
    </source>
</evidence>
<feature type="transmembrane region" description="Helical" evidence="6">
    <location>
        <begin position="384"/>
        <end position="405"/>
    </location>
</feature>
<organism evidence="10">
    <name type="scientific">Phallusia mammillata</name>
    <dbReference type="NCBI Taxonomy" id="59560"/>
    <lineage>
        <taxon>Eukaryota</taxon>
        <taxon>Metazoa</taxon>
        <taxon>Chordata</taxon>
        <taxon>Tunicata</taxon>
        <taxon>Ascidiacea</taxon>
        <taxon>Phlebobranchia</taxon>
        <taxon>Ascidiidae</taxon>
        <taxon>Phallusia</taxon>
    </lineage>
</organism>
<evidence type="ECO:0000256" key="2">
    <source>
        <dbReference type="ARBA" id="ARBA00009037"/>
    </source>
</evidence>
<feature type="signal peptide" evidence="7">
    <location>
        <begin position="1"/>
        <end position="22"/>
    </location>
</feature>
<dbReference type="GO" id="GO:0030641">
    <property type="term" value="P:regulation of cellular pH"/>
    <property type="evidence" value="ECO:0007669"/>
    <property type="project" value="TreeGrafter"/>
</dbReference>
<comment type="similarity">
    <text evidence="2">Belongs to the vacuolar ATPase subunit S1 family.</text>
</comment>